<evidence type="ECO:0000256" key="1">
    <source>
        <dbReference type="SAM" id="MobiDB-lite"/>
    </source>
</evidence>
<dbReference type="GO" id="GO:0005634">
    <property type="term" value="C:nucleus"/>
    <property type="evidence" value="ECO:0007669"/>
    <property type="project" value="TreeGrafter"/>
</dbReference>
<dbReference type="GO" id="GO:0003729">
    <property type="term" value="F:mRNA binding"/>
    <property type="evidence" value="ECO:0007669"/>
    <property type="project" value="InterPro"/>
</dbReference>
<name>A0A367KUF7_RHIST</name>
<sequence length="235" mass="27476">MELDLDLDDELEKYTLLQDEQELKESIHDDNYLVEDEPEDRFAPTSRNYAIHVRGVDDMSTEDVKAYVNDPEDLSNIEWIDDTSCNLVLKSETAAKQLASELVEESLDSFDHKTLLKAKPFIRGDKAVNELFIRIATEDDIKRRGSRYRSQYYKIYGSRDNQFSQQRVDARKEQQERMNRNGGDGRSVFERLGNRVERRRDSRSASPVRARSASPIQDIPDRLKQRLGKRQEEEE</sequence>
<protein>
    <recommendedName>
        <fullName evidence="4">Nuclear cap-binding protein subunit 3</fullName>
    </recommendedName>
</protein>
<comment type="caution">
    <text evidence="2">The sequence shown here is derived from an EMBL/GenBank/DDBJ whole genome shotgun (WGS) entry which is preliminary data.</text>
</comment>
<feature type="compositionally biased region" description="Low complexity" evidence="1">
    <location>
        <begin position="204"/>
        <end position="214"/>
    </location>
</feature>
<dbReference type="InterPro" id="IPR019416">
    <property type="entry name" value="NCBP3"/>
</dbReference>
<dbReference type="Pfam" id="PF10309">
    <property type="entry name" value="NCBP3"/>
    <property type="match status" value="1"/>
</dbReference>
<proteinExistence type="predicted"/>
<organism evidence="2 3">
    <name type="scientific">Rhizopus stolonifer</name>
    <name type="common">Rhizopus nigricans</name>
    <dbReference type="NCBI Taxonomy" id="4846"/>
    <lineage>
        <taxon>Eukaryota</taxon>
        <taxon>Fungi</taxon>
        <taxon>Fungi incertae sedis</taxon>
        <taxon>Mucoromycota</taxon>
        <taxon>Mucoromycotina</taxon>
        <taxon>Mucoromycetes</taxon>
        <taxon>Mucorales</taxon>
        <taxon>Mucorineae</taxon>
        <taxon>Rhizopodaceae</taxon>
        <taxon>Rhizopus</taxon>
    </lineage>
</organism>
<feature type="region of interest" description="Disordered" evidence="1">
    <location>
        <begin position="170"/>
        <end position="235"/>
    </location>
</feature>
<dbReference type="PANTHER" id="PTHR16291">
    <property type="entry name" value="NUCLEAR CAP-BINDING PROTEIN SUBUNIT 3"/>
    <property type="match status" value="1"/>
</dbReference>
<dbReference type="OrthoDB" id="422106at2759"/>
<keyword evidence="3" id="KW-1185">Reference proteome</keyword>
<feature type="compositionally biased region" description="Basic and acidic residues" evidence="1">
    <location>
        <begin position="170"/>
        <end position="179"/>
    </location>
</feature>
<dbReference type="PANTHER" id="PTHR16291:SF0">
    <property type="entry name" value="NUCLEAR CAP-BINDING PROTEIN SUBUNIT 3"/>
    <property type="match status" value="1"/>
</dbReference>
<gene>
    <name evidence="2" type="ORF">CU098_013204</name>
</gene>
<feature type="compositionally biased region" description="Basic and acidic residues" evidence="1">
    <location>
        <begin position="187"/>
        <end position="203"/>
    </location>
</feature>
<dbReference type="AlphaFoldDB" id="A0A367KUF7"/>
<accession>A0A367KUF7</accession>
<evidence type="ECO:0000313" key="3">
    <source>
        <dbReference type="Proteomes" id="UP000253551"/>
    </source>
</evidence>
<dbReference type="Proteomes" id="UP000253551">
    <property type="component" value="Unassembled WGS sequence"/>
</dbReference>
<feature type="compositionally biased region" description="Basic and acidic residues" evidence="1">
    <location>
        <begin position="219"/>
        <end position="235"/>
    </location>
</feature>
<dbReference type="GO" id="GO:0000340">
    <property type="term" value="F:RNA 7-methylguanosine cap binding"/>
    <property type="evidence" value="ECO:0007669"/>
    <property type="project" value="InterPro"/>
</dbReference>
<dbReference type="EMBL" id="PJQM01000312">
    <property type="protein sequence ID" value="RCI05750.1"/>
    <property type="molecule type" value="Genomic_DNA"/>
</dbReference>
<reference evidence="2 3" key="1">
    <citation type="journal article" date="2018" name="G3 (Bethesda)">
        <title>Phylogenetic and Phylogenomic Definition of Rhizopus Species.</title>
        <authorList>
            <person name="Gryganskyi A.P."/>
            <person name="Golan J."/>
            <person name="Dolatabadi S."/>
            <person name="Mondo S."/>
            <person name="Robb S."/>
            <person name="Idnurm A."/>
            <person name="Muszewska A."/>
            <person name="Steczkiewicz K."/>
            <person name="Masonjones S."/>
            <person name="Liao H.L."/>
            <person name="Gajdeczka M.T."/>
            <person name="Anike F."/>
            <person name="Vuek A."/>
            <person name="Anishchenko I.M."/>
            <person name="Voigt K."/>
            <person name="de Hoog G.S."/>
            <person name="Smith M.E."/>
            <person name="Heitman J."/>
            <person name="Vilgalys R."/>
            <person name="Stajich J.E."/>
        </authorList>
    </citation>
    <scope>NUCLEOTIDE SEQUENCE [LARGE SCALE GENOMIC DNA]</scope>
    <source>
        <strain evidence="2 3">LSU 92-RS-03</strain>
    </source>
</reference>
<evidence type="ECO:0000313" key="2">
    <source>
        <dbReference type="EMBL" id="RCI05750.1"/>
    </source>
</evidence>
<evidence type="ECO:0008006" key="4">
    <source>
        <dbReference type="Google" id="ProtNLM"/>
    </source>
</evidence>